<feature type="region of interest" description="Disordered" evidence="2">
    <location>
        <begin position="30"/>
        <end position="51"/>
    </location>
</feature>
<proteinExistence type="predicted"/>
<evidence type="ECO:0000313" key="4">
    <source>
        <dbReference type="Proteomes" id="UP001177023"/>
    </source>
</evidence>
<dbReference type="EMBL" id="CATQJA010001023">
    <property type="protein sequence ID" value="CAJ0565352.1"/>
    <property type="molecule type" value="Genomic_DNA"/>
</dbReference>
<accession>A0AA36CBA5</accession>
<dbReference type="AlphaFoldDB" id="A0AA36CBA5"/>
<evidence type="ECO:0000313" key="3">
    <source>
        <dbReference type="EMBL" id="CAJ0565352.1"/>
    </source>
</evidence>
<evidence type="ECO:0000256" key="1">
    <source>
        <dbReference type="SAM" id="Coils"/>
    </source>
</evidence>
<keyword evidence="1" id="KW-0175">Coiled coil</keyword>
<reference evidence="3" key="1">
    <citation type="submission" date="2023-06" db="EMBL/GenBank/DDBJ databases">
        <authorList>
            <person name="Delattre M."/>
        </authorList>
    </citation>
    <scope>NUCLEOTIDE SEQUENCE</scope>
    <source>
        <strain evidence="3">AF72</strain>
    </source>
</reference>
<keyword evidence="4" id="KW-1185">Reference proteome</keyword>
<dbReference type="Proteomes" id="UP001177023">
    <property type="component" value="Unassembled WGS sequence"/>
</dbReference>
<feature type="region of interest" description="Disordered" evidence="2">
    <location>
        <begin position="289"/>
        <end position="310"/>
    </location>
</feature>
<comment type="caution">
    <text evidence="3">The sequence shown here is derived from an EMBL/GenBank/DDBJ whole genome shotgun (WGS) entry which is preliminary data.</text>
</comment>
<name>A0AA36CBA5_9BILA</name>
<gene>
    <name evidence="3" type="ORF">MSPICULIGERA_LOCUS3994</name>
</gene>
<evidence type="ECO:0000256" key="2">
    <source>
        <dbReference type="SAM" id="MobiDB-lite"/>
    </source>
</evidence>
<organism evidence="3 4">
    <name type="scientific">Mesorhabditis spiculigera</name>
    <dbReference type="NCBI Taxonomy" id="96644"/>
    <lineage>
        <taxon>Eukaryota</taxon>
        <taxon>Metazoa</taxon>
        <taxon>Ecdysozoa</taxon>
        <taxon>Nematoda</taxon>
        <taxon>Chromadorea</taxon>
        <taxon>Rhabditida</taxon>
        <taxon>Rhabditina</taxon>
        <taxon>Rhabditomorpha</taxon>
        <taxon>Rhabditoidea</taxon>
        <taxon>Rhabditidae</taxon>
        <taxon>Mesorhabditinae</taxon>
        <taxon>Mesorhabditis</taxon>
    </lineage>
</organism>
<sequence>METDGYDSFEDDDLQPGPSIYMQTQVLCTQAAKPETPRRRAQPTPNPKTDTNVLLLTNRLETEKRDRQKVEKNCGILADKLRAKEKEKEEALAEQRRFYETKMQNLNNTINELRFNETRVDVTMSSQSFCIETNDRSRMNTTTFVGTPPVNTRKVVAMARPTTYQAFQNTGPSSAVNTVKACGNRTISNTSPNDGTPRKLMKTATGPMRSQVALDTTAPSCSQPFFDELPHKAPRGSPPTRPTVTKEVQTTQPEAYKEFMARPLVDAMVAICRLEDDDPARLKMMTRTKGRTFGEIHRASGNRSMASSGN</sequence>
<feature type="non-terminal residue" evidence="3">
    <location>
        <position position="1"/>
    </location>
</feature>
<protein>
    <submittedName>
        <fullName evidence="3">Uncharacterized protein</fullName>
    </submittedName>
</protein>
<feature type="compositionally biased region" description="Polar residues" evidence="2">
    <location>
        <begin position="301"/>
        <end position="310"/>
    </location>
</feature>
<feature type="coiled-coil region" evidence="1">
    <location>
        <begin position="53"/>
        <end position="116"/>
    </location>
</feature>
<feature type="region of interest" description="Disordered" evidence="2">
    <location>
        <begin position="229"/>
        <end position="249"/>
    </location>
</feature>